<comment type="caution">
    <text evidence="1">The sequence shown here is derived from an EMBL/GenBank/DDBJ whole genome shotgun (WGS) entry which is preliminary data.</text>
</comment>
<gene>
    <name evidence="1" type="ORF">C5O23_08335</name>
</gene>
<dbReference type="Gene3D" id="2.40.160.60">
    <property type="entry name" value="Outer membrane protein transport protein (OMPP1/FadL/TodX)"/>
    <property type="match status" value="1"/>
</dbReference>
<accession>A0A2V1IJN7</accession>
<dbReference type="SUPFAM" id="SSF56935">
    <property type="entry name" value="Porins"/>
    <property type="match status" value="1"/>
</dbReference>
<sequence>MAMTAAPAALAQTTSPYSKFGYGLLGDNATSAQRQMGGVGYAMRSGRQINVMNPASYAAIDSLTFLFDMGTDVSMYWRKDNTGSSKDWGGGLEYVTMQFPVTSYIGVSAGILPYSSVGYAFGSDIENGVATHQGTGGINQLYLGAGVRPFKNFTVGFNASYLFGNTFNDVYAVGSTSSLFEQVMEVQDFHFQFGMQYTLNLSRKNDLTLGVTYSPGKTLLGKTYVLKYDTSQDSKPDTVASTSLRNKFSIADTWGVGINYEWNKQFQAEVDFTYQNWAKAKFTEIEDFSSTKFDNRWRIGAGVSYIPNPHGGYFKRITYRAGGFYNRDYVMVKSKDTYNNVRDYGFSCGFGFPTVKSKNVINLGFEYHHRQSTPNALLTEQYFNITLGINFNGLWFFQPKLR</sequence>
<keyword evidence="2" id="KW-1185">Reference proteome</keyword>
<evidence type="ECO:0000313" key="1">
    <source>
        <dbReference type="EMBL" id="PWB01939.1"/>
    </source>
</evidence>
<reference evidence="2" key="1">
    <citation type="submission" date="2018-02" db="EMBL/GenBank/DDBJ databases">
        <authorList>
            <person name="Clavel T."/>
            <person name="Strowig T."/>
        </authorList>
    </citation>
    <scope>NUCLEOTIDE SEQUENCE [LARGE SCALE GENOMIC DNA]</scope>
    <source>
        <strain evidence="2">DSM 103720</strain>
    </source>
</reference>
<dbReference type="Proteomes" id="UP000244905">
    <property type="component" value="Unassembled WGS sequence"/>
</dbReference>
<dbReference type="EMBL" id="PUEC01000017">
    <property type="protein sequence ID" value="PWB01939.1"/>
    <property type="molecule type" value="Genomic_DNA"/>
</dbReference>
<organism evidence="1 2">
    <name type="scientific">Duncaniella muris</name>
    <dbReference type="NCBI Taxonomy" id="2094150"/>
    <lineage>
        <taxon>Bacteria</taxon>
        <taxon>Pseudomonadati</taxon>
        <taxon>Bacteroidota</taxon>
        <taxon>Bacteroidia</taxon>
        <taxon>Bacteroidales</taxon>
        <taxon>Muribaculaceae</taxon>
        <taxon>Duncaniella</taxon>
    </lineage>
</organism>
<evidence type="ECO:0008006" key="3">
    <source>
        <dbReference type="Google" id="ProtNLM"/>
    </source>
</evidence>
<proteinExistence type="predicted"/>
<protein>
    <recommendedName>
        <fullName evidence="3">Aromatic hydrocarbon degradation protein</fullName>
    </recommendedName>
</protein>
<dbReference type="AlphaFoldDB" id="A0A2V1IJN7"/>
<name>A0A2V1IJN7_9BACT</name>
<evidence type="ECO:0000313" key="2">
    <source>
        <dbReference type="Proteomes" id="UP000244905"/>
    </source>
</evidence>